<dbReference type="AlphaFoldDB" id="A6K2L2"/>
<organism evidence="1 2">
    <name type="scientific">Rattus norvegicus</name>
    <name type="common">Rat</name>
    <dbReference type="NCBI Taxonomy" id="10116"/>
    <lineage>
        <taxon>Eukaryota</taxon>
        <taxon>Metazoa</taxon>
        <taxon>Chordata</taxon>
        <taxon>Craniata</taxon>
        <taxon>Vertebrata</taxon>
        <taxon>Euteleostomi</taxon>
        <taxon>Mammalia</taxon>
        <taxon>Eutheria</taxon>
        <taxon>Euarchontoglires</taxon>
        <taxon>Glires</taxon>
        <taxon>Rodentia</taxon>
        <taxon>Myomorpha</taxon>
        <taxon>Muroidea</taxon>
        <taxon>Muridae</taxon>
        <taxon>Murinae</taxon>
        <taxon>Rattus</taxon>
    </lineage>
</organism>
<reference evidence="1 2" key="1">
    <citation type="submission" date="2005-09" db="EMBL/GenBank/DDBJ databases">
        <authorList>
            <person name="Mural R.J."/>
            <person name="Li P.W."/>
            <person name="Adams M.D."/>
            <person name="Amanatides P.G."/>
            <person name="Baden-Tillson H."/>
            <person name="Barnstead M."/>
            <person name="Chin S.H."/>
            <person name="Dew I."/>
            <person name="Evans C.A."/>
            <person name="Ferriera S."/>
            <person name="Flanigan M."/>
            <person name="Fosler C."/>
            <person name="Glodek A."/>
            <person name="Gu Z."/>
            <person name="Holt R.A."/>
            <person name="Jennings D."/>
            <person name="Kraft C.L."/>
            <person name="Lu F."/>
            <person name="Nguyen T."/>
            <person name="Nusskern D.R."/>
            <person name="Pfannkoch C.M."/>
            <person name="Sitter C."/>
            <person name="Sutton G.G."/>
            <person name="Venter J.C."/>
            <person name="Wang Z."/>
            <person name="Woodage T."/>
            <person name="Zheng X.H."/>
            <person name="Zhong F."/>
        </authorList>
    </citation>
    <scope>NUCLEOTIDE SEQUENCE [LARGE SCALE GENOMIC DNA]</scope>
    <source>
        <strain>BN</strain>
        <strain evidence="2">Sprague-Dawley</strain>
    </source>
</reference>
<dbReference type="EMBL" id="CH474014">
    <property type="protein sequence ID" value="EDL90518.1"/>
    <property type="molecule type" value="Genomic_DNA"/>
</dbReference>
<protein>
    <submittedName>
        <fullName evidence="1">RCG49696</fullName>
    </submittedName>
</protein>
<proteinExistence type="predicted"/>
<dbReference type="Proteomes" id="UP000234681">
    <property type="component" value="Chromosome X"/>
</dbReference>
<sequence>MRRFLRPFLISGMQKMVLRGPKPGSQRLETNDGLKCCHLYDLTIHYIQFSKLI</sequence>
<gene>
    <name evidence="1" type="ORF">rCG_49696</name>
</gene>
<evidence type="ECO:0000313" key="2">
    <source>
        <dbReference type="Proteomes" id="UP000234681"/>
    </source>
</evidence>
<evidence type="ECO:0000313" key="1">
    <source>
        <dbReference type="EMBL" id="EDL90518.1"/>
    </source>
</evidence>
<name>A6K2L2_RAT</name>
<accession>A6K2L2</accession>